<evidence type="ECO:0000256" key="4">
    <source>
        <dbReference type="ARBA" id="ARBA00022691"/>
    </source>
</evidence>
<dbReference type="PANTHER" id="PTHR22807">
    <property type="entry name" value="NOP2 YEAST -RELATED NOL1/NOP2/FMU SUN DOMAIN-CONTAINING"/>
    <property type="match status" value="1"/>
</dbReference>
<keyword evidence="1" id="KW-0963">Cytoplasm</keyword>
<protein>
    <submittedName>
        <fullName evidence="9">16S rRNA C967 or C1407 C5-methylase, RsmB/RsmF family</fullName>
    </submittedName>
</protein>
<proteinExistence type="inferred from homology"/>
<dbReference type="Pfam" id="PF17126">
    <property type="entry name" value="RsmF_methylt_CI"/>
    <property type="match status" value="1"/>
</dbReference>
<feature type="domain" description="SAM-dependent MTase RsmB/NOP-type" evidence="8">
    <location>
        <begin position="27"/>
        <end position="309"/>
    </location>
</feature>
<dbReference type="InterPro" id="IPR029063">
    <property type="entry name" value="SAM-dependent_MTases_sf"/>
</dbReference>
<feature type="binding site" evidence="6">
    <location>
        <position position="169"/>
    </location>
    <ligand>
        <name>S-adenosyl-L-methionine</name>
        <dbReference type="ChEBI" id="CHEBI:59789"/>
    </ligand>
</feature>
<dbReference type="InterPro" id="IPR031341">
    <property type="entry name" value="Methyltr_RsmF_N"/>
</dbReference>
<accession>A0A1H8HM85</accession>
<dbReference type="RefSeq" id="WP_091975246.1">
    <property type="nucleotide sequence ID" value="NZ_FODF01000006.1"/>
</dbReference>
<keyword evidence="10" id="KW-1185">Reference proteome</keyword>
<dbReference type="InterPro" id="IPR027391">
    <property type="entry name" value="Nol1_Nop2_Fmu_2"/>
</dbReference>
<keyword evidence="3 6" id="KW-0808">Transferase</keyword>
<evidence type="ECO:0000256" key="6">
    <source>
        <dbReference type="PROSITE-ProRule" id="PRU01023"/>
    </source>
</evidence>
<dbReference type="Pfam" id="PF13636">
    <property type="entry name" value="Methyltranf_PUA"/>
    <property type="match status" value="1"/>
</dbReference>
<feature type="compositionally biased region" description="Basic residues" evidence="7">
    <location>
        <begin position="302"/>
        <end position="312"/>
    </location>
</feature>
<dbReference type="Gene3D" id="3.40.50.150">
    <property type="entry name" value="Vaccinia Virus protein VP39"/>
    <property type="match status" value="1"/>
</dbReference>
<feature type="region of interest" description="Disordered" evidence="7">
    <location>
        <begin position="291"/>
        <end position="324"/>
    </location>
</feature>
<dbReference type="Gene3D" id="3.30.70.1170">
    <property type="entry name" value="Sun protein, domain 3"/>
    <property type="match status" value="1"/>
</dbReference>
<keyword evidence="4 6" id="KW-0949">S-adenosyl-L-methionine</keyword>
<dbReference type="PROSITE" id="PS51686">
    <property type="entry name" value="SAM_MT_RSMB_NOP"/>
    <property type="match status" value="1"/>
</dbReference>
<feature type="binding site" evidence="6">
    <location>
        <position position="187"/>
    </location>
    <ligand>
        <name>S-adenosyl-L-methionine</name>
        <dbReference type="ChEBI" id="CHEBI:59789"/>
    </ligand>
</feature>
<dbReference type="Pfam" id="PF17125">
    <property type="entry name" value="Methyltr_RsmF_N"/>
    <property type="match status" value="1"/>
</dbReference>
<dbReference type="SUPFAM" id="SSF53335">
    <property type="entry name" value="S-adenosyl-L-methionine-dependent methyltransferases"/>
    <property type="match status" value="1"/>
</dbReference>
<evidence type="ECO:0000313" key="10">
    <source>
        <dbReference type="Proteomes" id="UP000199512"/>
    </source>
</evidence>
<dbReference type="InterPro" id="IPR023267">
    <property type="entry name" value="RCMT"/>
</dbReference>
<evidence type="ECO:0000256" key="7">
    <source>
        <dbReference type="SAM" id="MobiDB-lite"/>
    </source>
</evidence>
<gene>
    <name evidence="9" type="ORF">SAMN05216454_10614</name>
</gene>
<dbReference type="Gene3D" id="2.30.130.60">
    <property type="match status" value="1"/>
</dbReference>
<dbReference type="EMBL" id="FODF01000006">
    <property type="protein sequence ID" value="SEN57279.1"/>
    <property type="molecule type" value="Genomic_DNA"/>
</dbReference>
<dbReference type="STRING" id="215200.SAMN05216454_10614"/>
<dbReference type="Proteomes" id="UP000199512">
    <property type="component" value="Unassembled WGS sequence"/>
</dbReference>
<reference evidence="9 10" key="1">
    <citation type="submission" date="2016-10" db="EMBL/GenBank/DDBJ databases">
        <authorList>
            <person name="de Groot N.N."/>
        </authorList>
    </citation>
    <scope>NUCLEOTIDE SEQUENCE [LARGE SCALE GENOMIC DNA]</scope>
    <source>
        <strain evidence="9 10">Calf135</strain>
    </source>
</reference>
<name>A0A1H8HM85_9FIRM</name>
<evidence type="ECO:0000256" key="3">
    <source>
        <dbReference type="ARBA" id="ARBA00022679"/>
    </source>
</evidence>
<dbReference type="OrthoDB" id="9810297at2"/>
<evidence type="ECO:0000256" key="1">
    <source>
        <dbReference type="ARBA" id="ARBA00022490"/>
    </source>
</evidence>
<dbReference type="PRINTS" id="PR02008">
    <property type="entry name" value="RCMTFAMILY"/>
</dbReference>
<dbReference type="Pfam" id="PF01189">
    <property type="entry name" value="Methyltr_RsmB-F"/>
    <property type="match status" value="1"/>
</dbReference>
<dbReference type="AlphaFoldDB" id="A0A1H8HM85"/>
<dbReference type="InterPro" id="IPR031340">
    <property type="entry name" value="RsmF_methylt_CI"/>
</dbReference>
<evidence type="ECO:0000256" key="2">
    <source>
        <dbReference type="ARBA" id="ARBA00022603"/>
    </source>
</evidence>
<dbReference type="GO" id="GO:0001510">
    <property type="term" value="P:RNA methylation"/>
    <property type="evidence" value="ECO:0007669"/>
    <property type="project" value="InterPro"/>
</dbReference>
<dbReference type="InterPro" id="IPR049560">
    <property type="entry name" value="MeTrfase_RsmB-F_NOP2_cat"/>
</dbReference>
<evidence type="ECO:0000256" key="5">
    <source>
        <dbReference type="ARBA" id="ARBA00022884"/>
    </source>
</evidence>
<dbReference type="CDD" id="cd21147">
    <property type="entry name" value="RsmF_methylt_CTD1"/>
    <property type="match status" value="1"/>
</dbReference>
<keyword evidence="5 6" id="KW-0694">RNA-binding</keyword>
<sequence>MSTIKEKLPEEFKKEMKELLKDEYEDFINSYDQDRTNAIRINDLKVEKKFFEESNLFDIDYEKDGVEWADLGYYVSSDKSPGKNPLHDAGAYYIQEPSAMSVVGKTDIAEGEKILDMCAAPGGKSTYILSKLNETGILVSNEVNSTRIRALGENLERFGATNCTITNSDSKGLLTFFKGFFDKVFIDAPCSGQGMFRKYEHAIDDWSEEKVEECVSIQKELIRDGFDMLKEGGMLIYSTCTFTKRENEDIINDFINEYQNAELIEMDRIWPHKQRGEGHFSARIIKSSEEVREEEIQENSNKKSKKSKKKKKESSNSRKQDSQKLKDYESFLKDYIRDGSKRKNAISEKAVEVKGGFVYLVSKDMLDLTGLKVLRNGLLMGEIKKNRFEPSHSLAMALCIDDVKYAVNLDIEDEDVFRYIVGESISLEGKEVYKYSEPDTEDNNSRGWILVTINGVSIGWGKESNGIMKNKYPKGLRRVIRK</sequence>
<feature type="binding site" evidence="6">
    <location>
        <begin position="118"/>
        <end position="124"/>
    </location>
    <ligand>
        <name>S-adenosyl-L-methionine</name>
        <dbReference type="ChEBI" id="CHEBI:59789"/>
    </ligand>
</feature>
<feature type="compositionally biased region" description="Basic and acidic residues" evidence="7">
    <location>
        <begin position="313"/>
        <end position="324"/>
    </location>
</feature>
<dbReference type="PANTHER" id="PTHR22807:SF30">
    <property type="entry name" value="28S RRNA (CYTOSINE(4447)-C(5))-METHYLTRANSFERASE-RELATED"/>
    <property type="match status" value="1"/>
</dbReference>
<dbReference type="GO" id="GO:0008173">
    <property type="term" value="F:RNA methyltransferase activity"/>
    <property type="evidence" value="ECO:0007669"/>
    <property type="project" value="InterPro"/>
</dbReference>
<dbReference type="GO" id="GO:0003723">
    <property type="term" value="F:RNA binding"/>
    <property type="evidence" value="ECO:0007669"/>
    <property type="project" value="UniProtKB-UniRule"/>
</dbReference>
<organism evidence="9 10">
    <name type="scientific">Peptostreptococcus russellii</name>
    <dbReference type="NCBI Taxonomy" id="215200"/>
    <lineage>
        <taxon>Bacteria</taxon>
        <taxon>Bacillati</taxon>
        <taxon>Bacillota</taxon>
        <taxon>Clostridia</taxon>
        <taxon>Peptostreptococcales</taxon>
        <taxon>Peptostreptococcaceae</taxon>
        <taxon>Peptostreptococcus</taxon>
    </lineage>
</organism>
<feature type="active site" description="Nucleophile" evidence="6">
    <location>
        <position position="240"/>
    </location>
</feature>
<dbReference type="InterPro" id="IPR001678">
    <property type="entry name" value="MeTrfase_RsmB-F_NOP2_dom"/>
</dbReference>
<evidence type="ECO:0000313" key="9">
    <source>
        <dbReference type="EMBL" id="SEN57279.1"/>
    </source>
</evidence>
<comment type="similarity">
    <text evidence="6">Belongs to the class I-like SAM-binding methyltransferase superfamily. RsmB/NOP family.</text>
</comment>
<keyword evidence="2 6" id="KW-0489">Methyltransferase</keyword>
<feature type="binding site" evidence="6">
    <location>
        <position position="142"/>
    </location>
    <ligand>
        <name>S-adenosyl-L-methionine</name>
        <dbReference type="ChEBI" id="CHEBI:59789"/>
    </ligand>
</feature>
<evidence type="ECO:0000259" key="8">
    <source>
        <dbReference type="PROSITE" id="PS51686"/>
    </source>
</evidence>